<proteinExistence type="inferred from homology"/>
<accession>M5DQ97</accession>
<dbReference type="GO" id="GO:0030288">
    <property type="term" value="C:outer membrane-bounded periplasmic space"/>
    <property type="evidence" value="ECO:0007669"/>
    <property type="project" value="TreeGrafter"/>
</dbReference>
<evidence type="ECO:0000313" key="7">
    <source>
        <dbReference type="EMBL" id="CCU71352.1"/>
    </source>
</evidence>
<dbReference type="InterPro" id="IPR033434">
    <property type="entry name" value="MucB/RseB_N"/>
</dbReference>
<evidence type="ECO:0000259" key="5">
    <source>
        <dbReference type="Pfam" id="PF03888"/>
    </source>
</evidence>
<evidence type="ECO:0000256" key="1">
    <source>
        <dbReference type="ARBA" id="ARBA00004418"/>
    </source>
</evidence>
<keyword evidence="8" id="KW-1185">Reference proteome</keyword>
<dbReference type="KEGG" id="tol:TOL_0916"/>
<dbReference type="Pfam" id="PF03888">
    <property type="entry name" value="MucB_RseB"/>
    <property type="match status" value="1"/>
</dbReference>
<dbReference type="Proteomes" id="UP000011866">
    <property type="component" value="Chromosome"/>
</dbReference>
<comment type="similarity">
    <text evidence="2">Belongs to the RseB family.</text>
</comment>
<gene>
    <name evidence="7" type="ORF">TOL_0916</name>
</gene>
<dbReference type="STRING" id="187493.CN03_13610"/>
<keyword evidence="3" id="KW-0732">Signal</keyword>
<dbReference type="AlphaFoldDB" id="M5DQ97"/>
<feature type="domain" description="MucB/RseB N-terminal" evidence="5">
    <location>
        <begin position="17"/>
        <end position="189"/>
    </location>
</feature>
<organism evidence="7 8">
    <name type="scientific">Thalassolituus oleivorans MIL-1</name>
    <dbReference type="NCBI Taxonomy" id="1298593"/>
    <lineage>
        <taxon>Bacteria</taxon>
        <taxon>Pseudomonadati</taxon>
        <taxon>Pseudomonadota</taxon>
        <taxon>Gammaproteobacteria</taxon>
        <taxon>Oceanospirillales</taxon>
        <taxon>Oceanospirillaceae</taxon>
        <taxon>Thalassolituus</taxon>
    </lineage>
</organism>
<dbReference type="GO" id="GO:0045152">
    <property type="term" value="F:antisigma factor binding"/>
    <property type="evidence" value="ECO:0007669"/>
    <property type="project" value="TreeGrafter"/>
</dbReference>
<dbReference type="InterPro" id="IPR005588">
    <property type="entry name" value="MucB_RseB"/>
</dbReference>
<evidence type="ECO:0000256" key="3">
    <source>
        <dbReference type="ARBA" id="ARBA00022729"/>
    </source>
</evidence>
<dbReference type="InterPro" id="IPR033436">
    <property type="entry name" value="MucB/RseB_C"/>
</dbReference>
<dbReference type="PIRSF" id="PIRSF005427">
    <property type="entry name" value="RseB"/>
    <property type="match status" value="1"/>
</dbReference>
<evidence type="ECO:0000259" key="6">
    <source>
        <dbReference type="Pfam" id="PF17188"/>
    </source>
</evidence>
<dbReference type="Gene3D" id="3.30.200.100">
    <property type="entry name" value="MucB/RseB, C-terminal domain"/>
    <property type="match status" value="1"/>
</dbReference>
<dbReference type="PANTHER" id="PTHR38782:SF1">
    <property type="entry name" value="SIGMA-E FACTOR REGULATORY PROTEIN RSEB"/>
    <property type="match status" value="1"/>
</dbReference>
<dbReference type="CDD" id="cd16327">
    <property type="entry name" value="RseB"/>
    <property type="match status" value="1"/>
</dbReference>
<dbReference type="InterPro" id="IPR038484">
    <property type="entry name" value="MucB/RseB_C_sf"/>
</dbReference>
<evidence type="ECO:0000313" key="8">
    <source>
        <dbReference type="Proteomes" id="UP000011866"/>
    </source>
</evidence>
<dbReference type="PANTHER" id="PTHR38782">
    <property type="match status" value="1"/>
</dbReference>
<evidence type="ECO:0000256" key="4">
    <source>
        <dbReference type="ARBA" id="ARBA00022764"/>
    </source>
</evidence>
<dbReference type="GO" id="GO:0032885">
    <property type="term" value="P:regulation of polysaccharide biosynthetic process"/>
    <property type="evidence" value="ECO:0007669"/>
    <property type="project" value="TreeGrafter"/>
</dbReference>
<evidence type="ECO:0000256" key="2">
    <source>
        <dbReference type="ARBA" id="ARBA00008150"/>
    </source>
</evidence>
<reference evidence="7 8" key="1">
    <citation type="journal article" date="2013" name="Genome Announc.">
        <title>Genome Sequence of Thalassolituus oleivorans MIL-1 (DSM 14913T).</title>
        <authorList>
            <person name="Golyshin P.N."/>
            <person name="Werner J."/>
            <person name="Chernikova T.N."/>
            <person name="Tran H."/>
            <person name="Ferrer M."/>
            <person name="Yakimov M.M."/>
            <person name="Teeling H."/>
            <person name="Golyshina O.V."/>
        </authorList>
    </citation>
    <scope>NUCLEOTIDE SEQUENCE [LARGE SCALE GENOMIC DNA]</scope>
    <source>
        <strain evidence="7 8">MIL-1</strain>
    </source>
</reference>
<dbReference type="eggNOG" id="COG3026">
    <property type="taxonomic scope" value="Bacteria"/>
</dbReference>
<dbReference type="EMBL" id="HF680312">
    <property type="protein sequence ID" value="CCU71352.1"/>
    <property type="molecule type" value="Genomic_DNA"/>
</dbReference>
<dbReference type="Pfam" id="PF17188">
    <property type="entry name" value="MucB_RseB_C"/>
    <property type="match status" value="1"/>
</dbReference>
<keyword evidence="4" id="KW-0574">Periplasm</keyword>
<name>M5DQ97_9GAMM</name>
<sequence length="323" mass="36267">MSGAAHAESDPQQEQNARVWLDKMSRALNERNYQGVLIYGDPSAWDTLSIKHSVIDGTEYEKLEHLTGLPRKIIRRGHDITCIHPGDHVVRTDPNITNPLTQSLVLSSSELTNLYDLQVGGHERIADRIAQRINVLPKDKYRYGYSLWVDMQSGLLLRSDLLSERGEVLERFQFAQVEIDGDIPISEFDDTDAGHRIEGHGLASGTGMIQPALWEPGWIPRGFMMTTRHEQEQAAQHHQTMVMYTDGLAAFTLFVDNIADSRMPDMNKRWGATAAVVRHMKFNDNGYRITVVGEVPMATVQKIALSVRPMLAAVPSGLINELE</sequence>
<feature type="domain" description="MucB/RseB C-terminal" evidence="6">
    <location>
        <begin position="211"/>
        <end position="308"/>
    </location>
</feature>
<dbReference type="HOGENOM" id="CLU_054710_0_1_6"/>
<protein>
    <submittedName>
        <fullName evidence="7">Uncharacterized protein</fullName>
    </submittedName>
</protein>
<dbReference type="Gene3D" id="2.50.20.10">
    <property type="entry name" value="Lipoprotein localisation LolA/LolB/LppX"/>
    <property type="match status" value="1"/>
</dbReference>
<comment type="subcellular location">
    <subcellularLocation>
        <location evidence="1">Periplasm</location>
    </subcellularLocation>
</comment>